<dbReference type="AlphaFoldDB" id="A0A6N6MMN5"/>
<dbReference type="RefSeq" id="WP_150964687.1">
    <property type="nucleotide sequence ID" value="NZ_VZZJ01000013.1"/>
</dbReference>
<dbReference type="PANTHER" id="PTHR36507:SF1">
    <property type="entry name" value="BLL1555 PROTEIN"/>
    <property type="match status" value="1"/>
</dbReference>
<sequence>MSTPHPLPRRSPRWLAAAVTVPILTLATGQGALASERTGTDPAIIRIDNFTFGPETLTVAPGTTVTWVNGDDIPHTVVAQNKLFRSKTLDTDDRYSFTFETAGEYAYFCSLHPHMTGKVVVTKPTD</sequence>
<evidence type="ECO:0000256" key="2">
    <source>
        <dbReference type="ARBA" id="ARBA00023008"/>
    </source>
</evidence>
<keyword evidence="2" id="KW-0186">Copper</keyword>
<dbReference type="Proteomes" id="UP000441523">
    <property type="component" value="Unassembled WGS sequence"/>
</dbReference>
<evidence type="ECO:0000259" key="4">
    <source>
        <dbReference type="Pfam" id="PF00127"/>
    </source>
</evidence>
<dbReference type="InterPro" id="IPR035668">
    <property type="entry name" value="Amicyanin"/>
</dbReference>
<name>A0A6N6MMN5_9HYPH</name>
<keyword evidence="3" id="KW-0732">Signal</keyword>
<feature type="signal peptide" evidence="3">
    <location>
        <begin position="1"/>
        <end position="34"/>
    </location>
</feature>
<dbReference type="InterPro" id="IPR008972">
    <property type="entry name" value="Cupredoxin"/>
</dbReference>
<accession>A0A6N6MMN5</accession>
<comment type="caution">
    <text evidence="5">The sequence shown here is derived from an EMBL/GenBank/DDBJ whole genome shotgun (WGS) entry which is preliminary data.</text>
</comment>
<dbReference type="InterPro" id="IPR000923">
    <property type="entry name" value="BlueCu_1"/>
</dbReference>
<keyword evidence="6" id="KW-1185">Reference proteome</keyword>
<dbReference type="Gene3D" id="2.60.40.420">
    <property type="entry name" value="Cupredoxins - blue copper proteins"/>
    <property type="match status" value="1"/>
</dbReference>
<protein>
    <submittedName>
        <fullName evidence="5">Amicyanin</fullName>
    </submittedName>
</protein>
<dbReference type="SUPFAM" id="SSF49503">
    <property type="entry name" value="Cupredoxins"/>
    <property type="match status" value="1"/>
</dbReference>
<gene>
    <name evidence="5" type="ORF">F6X51_16075</name>
</gene>
<dbReference type="CDD" id="cd13921">
    <property type="entry name" value="Amicyanin"/>
    <property type="match status" value="1"/>
</dbReference>
<evidence type="ECO:0000313" key="5">
    <source>
        <dbReference type="EMBL" id="KAB1072494.1"/>
    </source>
</evidence>
<dbReference type="Pfam" id="PF00127">
    <property type="entry name" value="Copper-bind"/>
    <property type="match status" value="1"/>
</dbReference>
<evidence type="ECO:0000313" key="6">
    <source>
        <dbReference type="Proteomes" id="UP000441523"/>
    </source>
</evidence>
<dbReference type="GO" id="GO:0009055">
    <property type="term" value="F:electron transfer activity"/>
    <property type="evidence" value="ECO:0007669"/>
    <property type="project" value="InterPro"/>
</dbReference>
<feature type="domain" description="Blue (type 1) copper" evidence="4">
    <location>
        <begin position="48"/>
        <end position="121"/>
    </location>
</feature>
<organism evidence="5 6">
    <name type="scientific">Methylobacterium planeticum</name>
    <dbReference type="NCBI Taxonomy" id="2615211"/>
    <lineage>
        <taxon>Bacteria</taxon>
        <taxon>Pseudomonadati</taxon>
        <taxon>Pseudomonadota</taxon>
        <taxon>Alphaproteobacteria</taxon>
        <taxon>Hyphomicrobiales</taxon>
        <taxon>Methylobacteriaceae</taxon>
        <taxon>Methylobacterium</taxon>
    </lineage>
</organism>
<dbReference type="GO" id="GO:0005507">
    <property type="term" value="F:copper ion binding"/>
    <property type="evidence" value="ECO:0007669"/>
    <property type="project" value="InterPro"/>
</dbReference>
<dbReference type="InterPro" id="IPR052721">
    <property type="entry name" value="ET_Amicyanin"/>
</dbReference>
<evidence type="ECO:0000256" key="1">
    <source>
        <dbReference type="ARBA" id="ARBA00022723"/>
    </source>
</evidence>
<proteinExistence type="predicted"/>
<reference evidence="5 6" key="1">
    <citation type="submission" date="2019-09" db="EMBL/GenBank/DDBJ databases">
        <title>YIM 132548 draft genome.</title>
        <authorList>
            <person name="Jiang L."/>
        </authorList>
    </citation>
    <scope>NUCLEOTIDE SEQUENCE [LARGE SCALE GENOMIC DNA]</scope>
    <source>
        <strain evidence="5 6">YIM 132548</strain>
    </source>
</reference>
<keyword evidence="1" id="KW-0479">Metal-binding</keyword>
<feature type="chain" id="PRO_5027049838" evidence="3">
    <location>
        <begin position="35"/>
        <end position="126"/>
    </location>
</feature>
<dbReference type="PANTHER" id="PTHR36507">
    <property type="entry name" value="BLL1555 PROTEIN"/>
    <property type="match status" value="1"/>
</dbReference>
<evidence type="ECO:0000256" key="3">
    <source>
        <dbReference type="SAM" id="SignalP"/>
    </source>
</evidence>
<dbReference type="EMBL" id="VZZJ01000013">
    <property type="protein sequence ID" value="KAB1072494.1"/>
    <property type="molecule type" value="Genomic_DNA"/>
</dbReference>